<protein>
    <submittedName>
        <fullName evidence="1">Uncharacterized protein</fullName>
    </submittedName>
</protein>
<dbReference type="AlphaFoldDB" id="A0ABD2WRJ0"/>
<comment type="caution">
    <text evidence="1">The sequence shown here is derived from an EMBL/GenBank/DDBJ whole genome shotgun (WGS) entry which is preliminary data.</text>
</comment>
<proteinExistence type="predicted"/>
<dbReference type="EMBL" id="JBJJXI010000082">
    <property type="protein sequence ID" value="KAL3395433.1"/>
    <property type="molecule type" value="Genomic_DNA"/>
</dbReference>
<dbReference type="Proteomes" id="UP001627154">
    <property type="component" value="Unassembled WGS sequence"/>
</dbReference>
<keyword evidence="2" id="KW-1185">Reference proteome</keyword>
<evidence type="ECO:0000313" key="2">
    <source>
        <dbReference type="Proteomes" id="UP001627154"/>
    </source>
</evidence>
<reference evidence="1 2" key="1">
    <citation type="journal article" date="2024" name="bioRxiv">
        <title>A reference genome for Trichogramma kaykai: A tiny desert-dwelling parasitoid wasp with competing sex-ratio distorters.</title>
        <authorList>
            <person name="Culotta J."/>
            <person name="Lindsey A.R."/>
        </authorList>
    </citation>
    <scope>NUCLEOTIDE SEQUENCE [LARGE SCALE GENOMIC DNA]</scope>
    <source>
        <strain evidence="1 2">KSX58</strain>
    </source>
</reference>
<organism evidence="1 2">
    <name type="scientific">Trichogramma kaykai</name>
    <dbReference type="NCBI Taxonomy" id="54128"/>
    <lineage>
        <taxon>Eukaryota</taxon>
        <taxon>Metazoa</taxon>
        <taxon>Ecdysozoa</taxon>
        <taxon>Arthropoda</taxon>
        <taxon>Hexapoda</taxon>
        <taxon>Insecta</taxon>
        <taxon>Pterygota</taxon>
        <taxon>Neoptera</taxon>
        <taxon>Endopterygota</taxon>
        <taxon>Hymenoptera</taxon>
        <taxon>Apocrita</taxon>
        <taxon>Proctotrupomorpha</taxon>
        <taxon>Chalcidoidea</taxon>
        <taxon>Trichogrammatidae</taxon>
        <taxon>Trichogramma</taxon>
    </lineage>
</organism>
<evidence type="ECO:0000313" key="1">
    <source>
        <dbReference type="EMBL" id="KAL3395433.1"/>
    </source>
</evidence>
<gene>
    <name evidence="1" type="ORF">TKK_010535</name>
</gene>
<accession>A0ABD2WRJ0</accession>
<sequence>MSFREQRLQKKLLVFVDDCCRACESNELFRAFRMYVFPYASLCTFSSQRIEEQDDYINDSVINWKKASELMCLAGMHIAVCGTVQYSAKLHLSAHILERIEANHTRANANSFEHRSTPLLRMCTRAFYYR</sequence>
<name>A0ABD2WRJ0_9HYME</name>